<evidence type="ECO:0000313" key="6">
    <source>
        <dbReference type="Proteomes" id="UP001303473"/>
    </source>
</evidence>
<evidence type="ECO:0000256" key="3">
    <source>
        <dbReference type="ARBA" id="ARBA00032829"/>
    </source>
</evidence>
<dbReference type="SUPFAM" id="SSF53474">
    <property type="entry name" value="alpha/beta-Hydrolases"/>
    <property type="match status" value="1"/>
</dbReference>
<dbReference type="Gene3D" id="3.40.50.1820">
    <property type="entry name" value="alpha/beta hydrolase"/>
    <property type="match status" value="1"/>
</dbReference>
<evidence type="ECO:0000256" key="1">
    <source>
        <dbReference type="ARBA" id="ARBA00010040"/>
    </source>
</evidence>
<dbReference type="Proteomes" id="UP001303473">
    <property type="component" value="Unassembled WGS sequence"/>
</dbReference>
<name>A0AAN6N521_9PEZI</name>
<dbReference type="AlphaFoldDB" id="A0AAN6N521"/>
<evidence type="ECO:0000259" key="4">
    <source>
        <dbReference type="Pfam" id="PF00326"/>
    </source>
</evidence>
<accession>A0AAN6N521</accession>
<reference evidence="6" key="1">
    <citation type="journal article" date="2023" name="Mol. Phylogenet. Evol.">
        <title>Genome-scale phylogeny and comparative genomics of the fungal order Sordariales.</title>
        <authorList>
            <person name="Hensen N."/>
            <person name="Bonometti L."/>
            <person name="Westerberg I."/>
            <person name="Brannstrom I.O."/>
            <person name="Guillou S."/>
            <person name="Cros-Aarteil S."/>
            <person name="Calhoun S."/>
            <person name="Haridas S."/>
            <person name="Kuo A."/>
            <person name="Mondo S."/>
            <person name="Pangilinan J."/>
            <person name="Riley R."/>
            <person name="LaButti K."/>
            <person name="Andreopoulos B."/>
            <person name="Lipzen A."/>
            <person name="Chen C."/>
            <person name="Yan M."/>
            <person name="Daum C."/>
            <person name="Ng V."/>
            <person name="Clum A."/>
            <person name="Steindorff A."/>
            <person name="Ohm R.A."/>
            <person name="Martin F."/>
            <person name="Silar P."/>
            <person name="Natvig D.O."/>
            <person name="Lalanne C."/>
            <person name="Gautier V."/>
            <person name="Ament-Velasquez S.L."/>
            <person name="Kruys A."/>
            <person name="Hutchinson M.I."/>
            <person name="Powell A.J."/>
            <person name="Barry K."/>
            <person name="Miller A.N."/>
            <person name="Grigoriev I.V."/>
            <person name="Debuchy R."/>
            <person name="Gladieux P."/>
            <person name="Hiltunen Thoren M."/>
            <person name="Johannesson H."/>
        </authorList>
    </citation>
    <scope>NUCLEOTIDE SEQUENCE [LARGE SCALE GENOMIC DNA]</scope>
    <source>
        <strain evidence="6">CBS 340.73</strain>
    </source>
</reference>
<dbReference type="GO" id="GO:0006508">
    <property type="term" value="P:proteolysis"/>
    <property type="evidence" value="ECO:0007669"/>
    <property type="project" value="InterPro"/>
</dbReference>
<dbReference type="Pfam" id="PF00326">
    <property type="entry name" value="Peptidase_S9"/>
    <property type="match status" value="1"/>
</dbReference>
<evidence type="ECO:0000256" key="2">
    <source>
        <dbReference type="ARBA" id="ARBA00022801"/>
    </source>
</evidence>
<dbReference type="InterPro" id="IPR001375">
    <property type="entry name" value="Peptidase_S9_cat"/>
</dbReference>
<keyword evidence="6" id="KW-1185">Reference proteome</keyword>
<dbReference type="PANTHER" id="PTHR42776:SF27">
    <property type="entry name" value="DIPEPTIDYL PEPTIDASE FAMILY MEMBER 6"/>
    <property type="match status" value="1"/>
</dbReference>
<sequence length="183" mass="20343">MGIYDEPDVVAMTQAAIEQGFIDGEKLVAGGWSQGGHLSYLSAVRNGKHGFGWKFRGIVAGAGVTDWDSMVLTSDIGYSQAALAGNALWNMDQEDTGTRSGSALWEFKEAVQKARIPPMLMLHGEKDQRVPISQAWGFRRALDQAGLPFEFVTYPREGHFIGERRHIEDMMKRVLRFVTTHLS</sequence>
<proteinExistence type="inferred from homology"/>
<evidence type="ECO:0000313" key="5">
    <source>
        <dbReference type="EMBL" id="KAK3937898.1"/>
    </source>
</evidence>
<dbReference type="EMBL" id="MU853842">
    <property type="protein sequence ID" value="KAK3937898.1"/>
    <property type="molecule type" value="Genomic_DNA"/>
</dbReference>
<dbReference type="InterPro" id="IPR029058">
    <property type="entry name" value="AB_hydrolase_fold"/>
</dbReference>
<dbReference type="PANTHER" id="PTHR42776">
    <property type="entry name" value="SERINE PEPTIDASE S9 FAMILY MEMBER"/>
    <property type="match status" value="1"/>
</dbReference>
<gene>
    <name evidence="5" type="ORF">QBC46DRAFT_391398</name>
</gene>
<comment type="similarity">
    <text evidence="1">Belongs to the peptidase S9C family.</text>
</comment>
<dbReference type="GO" id="GO:0004252">
    <property type="term" value="F:serine-type endopeptidase activity"/>
    <property type="evidence" value="ECO:0007669"/>
    <property type="project" value="TreeGrafter"/>
</dbReference>
<feature type="domain" description="Peptidase S9 prolyl oligopeptidase catalytic" evidence="4">
    <location>
        <begin position="4"/>
        <end position="182"/>
    </location>
</feature>
<comment type="caution">
    <text evidence="5">The sequence shown here is derived from an EMBL/GenBank/DDBJ whole genome shotgun (WGS) entry which is preliminary data.</text>
</comment>
<organism evidence="5 6">
    <name type="scientific">Diplogelasinospora grovesii</name>
    <dbReference type="NCBI Taxonomy" id="303347"/>
    <lineage>
        <taxon>Eukaryota</taxon>
        <taxon>Fungi</taxon>
        <taxon>Dikarya</taxon>
        <taxon>Ascomycota</taxon>
        <taxon>Pezizomycotina</taxon>
        <taxon>Sordariomycetes</taxon>
        <taxon>Sordariomycetidae</taxon>
        <taxon>Sordariales</taxon>
        <taxon>Diplogelasinosporaceae</taxon>
        <taxon>Diplogelasinospora</taxon>
    </lineage>
</organism>
<keyword evidence="2 5" id="KW-0378">Hydrolase</keyword>
<protein>
    <recommendedName>
        <fullName evidence="3">Dipeptidyl-peptidase V</fullName>
    </recommendedName>
</protein>